<dbReference type="PANTHER" id="PTHR21077:SF5">
    <property type="entry name" value="CROSSOVER JUNCTION ENDONUCLEASE MMS4"/>
    <property type="match status" value="1"/>
</dbReference>
<dbReference type="GO" id="GO:0031573">
    <property type="term" value="P:mitotic intra-S DNA damage checkpoint signaling"/>
    <property type="evidence" value="ECO:0007669"/>
    <property type="project" value="TreeGrafter"/>
</dbReference>
<evidence type="ECO:0000256" key="10">
    <source>
        <dbReference type="ARBA" id="ARBA00023204"/>
    </source>
</evidence>
<keyword evidence="6" id="KW-0227">DNA damage</keyword>
<evidence type="ECO:0000256" key="1">
    <source>
        <dbReference type="ARBA" id="ARBA00001946"/>
    </source>
</evidence>
<dbReference type="PANTHER" id="PTHR21077">
    <property type="entry name" value="EME1 PROTEIN"/>
    <property type="match status" value="1"/>
</dbReference>
<keyword evidence="12" id="KW-0469">Meiosis</keyword>
<dbReference type="OrthoDB" id="6376096at2759"/>
<dbReference type="GO" id="GO:0000712">
    <property type="term" value="P:resolution of meiotic recombination intermediates"/>
    <property type="evidence" value="ECO:0007669"/>
    <property type="project" value="TreeGrafter"/>
</dbReference>
<evidence type="ECO:0000256" key="3">
    <source>
        <dbReference type="ARBA" id="ARBA00022722"/>
    </source>
</evidence>
<evidence type="ECO:0000256" key="7">
    <source>
        <dbReference type="ARBA" id="ARBA00022801"/>
    </source>
</evidence>
<dbReference type="Pfam" id="PF21292">
    <property type="entry name" value="EME1-MUS81_C"/>
    <property type="match status" value="1"/>
</dbReference>
<evidence type="ECO:0000256" key="8">
    <source>
        <dbReference type="ARBA" id="ARBA00022842"/>
    </source>
</evidence>
<dbReference type="Gene3D" id="1.10.150.670">
    <property type="entry name" value="Crossover junction endonuclease EME1, DNA-binding domain"/>
    <property type="match status" value="1"/>
</dbReference>
<evidence type="ECO:0000256" key="9">
    <source>
        <dbReference type="ARBA" id="ARBA00023172"/>
    </source>
</evidence>
<comment type="caution">
    <text evidence="13">The sequence shown here is derived from an EMBL/GenBank/DDBJ whole genome shotgun (WGS) entry which is preliminary data.</text>
</comment>
<keyword evidence="14" id="KW-1185">Reference proteome</keyword>
<dbReference type="InterPro" id="IPR042530">
    <property type="entry name" value="EME1/EME2_C"/>
</dbReference>
<keyword evidence="9" id="KW-0233">DNA recombination</keyword>
<proteinExistence type="predicted"/>
<gene>
    <name evidence="13" type="primary">EME1</name>
    <name evidence="13" type="ORF">E2C01_011840</name>
</gene>
<dbReference type="GO" id="GO:0008821">
    <property type="term" value="F:crossover junction DNA endonuclease activity"/>
    <property type="evidence" value="ECO:0007669"/>
    <property type="project" value="TreeGrafter"/>
</dbReference>
<dbReference type="GO" id="GO:0006302">
    <property type="term" value="P:double-strand break repair"/>
    <property type="evidence" value="ECO:0007669"/>
    <property type="project" value="TreeGrafter"/>
</dbReference>
<evidence type="ECO:0000256" key="11">
    <source>
        <dbReference type="ARBA" id="ARBA00023242"/>
    </source>
</evidence>
<keyword evidence="3" id="KW-0540">Nuclease</keyword>
<dbReference type="Proteomes" id="UP000324222">
    <property type="component" value="Unassembled WGS sequence"/>
</dbReference>
<evidence type="ECO:0000256" key="6">
    <source>
        <dbReference type="ARBA" id="ARBA00022763"/>
    </source>
</evidence>
<comment type="cofactor">
    <cofactor evidence="1">
        <name>Mg(2+)</name>
        <dbReference type="ChEBI" id="CHEBI:18420"/>
    </cofactor>
</comment>
<keyword evidence="7" id="KW-0378">Hydrolase</keyword>
<dbReference type="GO" id="GO:0005634">
    <property type="term" value="C:nucleus"/>
    <property type="evidence" value="ECO:0007669"/>
    <property type="project" value="UniProtKB-SubCell"/>
</dbReference>
<dbReference type="AlphaFoldDB" id="A0A5B7DC73"/>
<dbReference type="EMBL" id="VSRR010000723">
    <property type="protein sequence ID" value="MPC18941.1"/>
    <property type="molecule type" value="Genomic_DNA"/>
</dbReference>
<evidence type="ECO:0000256" key="12">
    <source>
        <dbReference type="ARBA" id="ARBA00023254"/>
    </source>
</evidence>
<sequence length="99" mass="11312">MYIVYVNVVTFARVSVIQHGLADHVLESWRWTGESLELIMTNAYRQCGSQREAELLLADLRVRRGVGPLVSEKRVGPEFSRKVHLFFTSRDPDAHLANT</sequence>
<protein>
    <submittedName>
        <fullName evidence="13">Crossover junction endonuclease EME1</fullName>
    </submittedName>
</protein>
<dbReference type="GO" id="GO:0031297">
    <property type="term" value="P:replication fork processing"/>
    <property type="evidence" value="ECO:0007669"/>
    <property type="project" value="TreeGrafter"/>
</dbReference>
<dbReference type="GO" id="GO:0048476">
    <property type="term" value="C:Holliday junction resolvase complex"/>
    <property type="evidence" value="ECO:0007669"/>
    <property type="project" value="InterPro"/>
</dbReference>
<reference evidence="13 14" key="1">
    <citation type="submission" date="2019-05" db="EMBL/GenBank/DDBJ databases">
        <title>Another draft genome of Portunus trituberculatus and its Hox gene families provides insights of decapod evolution.</title>
        <authorList>
            <person name="Jeong J.-H."/>
            <person name="Song I."/>
            <person name="Kim S."/>
            <person name="Choi T."/>
            <person name="Kim D."/>
            <person name="Ryu S."/>
            <person name="Kim W."/>
        </authorList>
    </citation>
    <scope>NUCLEOTIDE SEQUENCE [LARGE SCALE GENOMIC DNA]</scope>
    <source>
        <tissue evidence="13">Muscle</tissue>
    </source>
</reference>
<dbReference type="InterPro" id="IPR033310">
    <property type="entry name" value="Mms4/EME1/EME2"/>
</dbReference>
<keyword evidence="11" id="KW-0539">Nucleus</keyword>
<accession>A0A5B7DC73</accession>
<keyword evidence="8" id="KW-0460">Magnesium</keyword>
<keyword evidence="4" id="KW-0479">Metal-binding</keyword>
<comment type="subcellular location">
    <subcellularLocation>
        <location evidence="2">Nucleus</location>
    </subcellularLocation>
</comment>
<evidence type="ECO:0000256" key="5">
    <source>
        <dbReference type="ARBA" id="ARBA00022759"/>
    </source>
</evidence>
<evidence type="ECO:0000313" key="14">
    <source>
        <dbReference type="Proteomes" id="UP000324222"/>
    </source>
</evidence>
<organism evidence="13 14">
    <name type="scientific">Portunus trituberculatus</name>
    <name type="common">Swimming crab</name>
    <name type="synonym">Neptunus trituberculatus</name>
    <dbReference type="NCBI Taxonomy" id="210409"/>
    <lineage>
        <taxon>Eukaryota</taxon>
        <taxon>Metazoa</taxon>
        <taxon>Ecdysozoa</taxon>
        <taxon>Arthropoda</taxon>
        <taxon>Crustacea</taxon>
        <taxon>Multicrustacea</taxon>
        <taxon>Malacostraca</taxon>
        <taxon>Eumalacostraca</taxon>
        <taxon>Eucarida</taxon>
        <taxon>Decapoda</taxon>
        <taxon>Pleocyemata</taxon>
        <taxon>Brachyura</taxon>
        <taxon>Eubrachyura</taxon>
        <taxon>Portunoidea</taxon>
        <taxon>Portunidae</taxon>
        <taxon>Portuninae</taxon>
        <taxon>Portunus</taxon>
    </lineage>
</organism>
<evidence type="ECO:0000313" key="13">
    <source>
        <dbReference type="EMBL" id="MPC18941.1"/>
    </source>
</evidence>
<keyword evidence="10" id="KW-0234">DNA repair</keyword>
<evidence type="ECO:0000256" key="2">
    <source>
        <dbReference type="ARBA" id="ARBA00004123"/>
    </source>
</evidence>
<dbReference type="GO" id="GO:0046872">
    <property type="term" value="F:metal ion binding"/>
    <property type="evidence" value="ECO:0007669"/>
    <property type="project" value="UniProtKB-KW"/>
</dbReference>
<evidence type="ECO:0000256" key="4">
    <source>
        <dbReference type="ARBA" id="ARBA00022723"/>
    </source>
</evidence>
<keyword evidence="5 13" id="KW-0255">Endonuclease</keyword>
<name>A0A5B7DC73_PORTR</name>